<evidence type="ECO:0000313" key="3">
    <source>
        <dbReference type="Proteomes" id="UP000251402"/>
    </source>
</evidence>
<sequence>MKLNWFTRKGIIYLPVSIIGWVILAIALTYAVFTFIDIDKHSHSVSDTLINFVFNLLLTGLIYTLIAYFTEKKPVTVTIEK</sequence>
<evidence type="ECO:0000256" key="1">
    <source>
        <dbReference type="SAM" id="Phobius"/>
    </source>
</evidence>
<protein>
    <submittedName>
        <fullName evidence="2">Uncharacterized protein</fullName>
    </submittedName>
</protein>
<dbReference type="Proteomes" id="UP000251402">
    <property type="component" value="Chromosome"/>
</dbReference>
<keyword evidence="1" id="KW-0812">Transmembrane</keyword>
<feature type="transmembrane region" description="Helical" evidence="1">
    <location>
        <begin position="48"/>
        <end position="69"/>
    </location>
</feature>
<dbReference type="RefSeq" id="WP_112571420.1">
    <property type="nucleotide sequence ID" value="NZ_CP043450.1"/>
</dbReference>
<gene>
    <name evidence="2" type="ORF">DEO27_027225</name>
</gene>
<reference evidence="2" key="1">
    <citation type="submission" date="2019-08" db="EMBL/GenBank/DDBJ databases">
        <title>Comparative genome analysis confer to the adaptation heavy metal polluted environment.</title>
        <authorList>
            <person name="Li Y."/>
        </authorList>
    </citation>
    <scope>NUCLEOTIDE SEQUENCE [LARGE SCALE GENOMIC DNA]</scope>
    <source>
        <strain evidence="2">P1</strain>
    </source>
</reference>
<evidence type="ECO:0000313" key="2">
    <source>
        <dbReference type="EMBL" id="QEM13547.1"/>
    </source>
</evidence>
<keyword evidence="3" id="KW-1185">Reference proteome</keyword>
<dbReference type="EMBL" id="CP043450">
    <property type="protein sequence ID" value="QEM13547.1"/>
    <property type="molecule type" value="Genomic_DNA"/>
</dbReference>
<dbReference type="KEGG" id="mrub:DEO27_027225"/>
<keyword evidence="1" id="KW-1133">Transmembrane helix</keyword>
<proteinExistence type="predicted"/>
<accession>A0A5C1I612</accession>
<dbReference type="AlphaFoldDB" id="A0A5C1I612"/>
<organism evidence="2 3">
    <name type="scientific">Mucilaginibacter rubeus</name>
    <dbReference type="NCBI Taxonomy" id="2027860"/>
    <lineage>
        <taxon>Bacteria</taxon>
        <taxon>Pseudomonadati</taxon>
        <taxon>Bacteroidota</taxon>
        <taxon>Sphingobacteriia</taxon>
        <taxon>Sphingobacteriales</taxon>
        <taxon>Sphingobacteriaceae</taxon>
        <taxon>Mucilaginibacter</taxon>
    </lineage>
</organism>
<keyword evidence="1" id="KW-0472">Membrane</keyword>
<dbReference type="OrthoDB" id="9255743at2"/>
<name>A0A5C1I612_9SPHI</name>
<feature type="transmembrane region" description="Helical" evidence="1">
    <location>
        <begin position="12"/>
        <end position="36"/>
    </location>
</feature>